<dbReference type="PRINTS" id="PR00722">
    <property type="entry name" value="CHYMOTRYPSIN"/>
</dbReference>
<evidence type="ECO:0000256" key="3">
    <source>
        <dbReference type="ARBA" id="ARBA00022670"/>
    </source>
</evidence>
<evidence type="ECO:0000256" key="5">
    <source>
        <dbReference type="ARBA" id="ARBA00022801"/>
    </source>
</evidence>
<dbReference type="InterPro" id="IPR043504">
    <property type="entry name" value="Peptidase_S1_PA_chymotrypsin"/>
</dbReference>
<feature type="non-terminal residue" evidence="12">
    <location>
        <position position="1"/>
    </location>
</feature>
<protein>
    <recommendedName>
        <fullName evidence="9">chymotrypsin</fullName>
        <ecNumber evidence="9">3.4.21.1</ecNumber>
    </recommendedName>
</protein>
<keyword evidence="7" id="KW-0865">Zymogen</keyword>
<evidence type="ECO:0000313" key="13">
    <source>
        <dbReference type="Proteomes" id="UP000536260"/>
    </source>
</evidence>
<keyword evidence="3" id="KW-0645">Protease</keyword>
<dbReference type="GO" id="GO:0006508">
    <property type="term" value="P:proteolysis"/>
    <property type="evidence" value="ECO:0007669"/>
    <property type="project" value="UniProtKB-KW"/>
</dbReference>
<dbReference type="AlphaFoldDB" id="A0A7L3AM17"/>
<feature type="domain" description="Peptidase S1" evidence="11">
    <location>
        <begin position="39"/>
        <end position="266"/>
    </location>
</feature>
<dbReference type="SMART" id="SM00020">
    <property type="entry name" value="Tryp_SPc"/>
    <property type="match status" value="1"/>
</dbReference>
<dbReference type="Gene3D" id="2.40.10.10">
    <property type="entry name" value="Trypsin-like serine proteases"/>
    <property type="match status" value="3"/>
</dbReference>
<name>A0A7L3AM17_9AVES</name>
<keyword evidence="2" id="KW-0964">Secreted</keyword>
<dbReference type="PROSITE" id="PS00134">
    <property type="entry name" value="TRYPSIN_HIS"/>
    <property type="match status" value="1"/>
</dbReference>
<comment type="subcellular location">
    <subcellularLocation>
        <location evidence="1">Secreted</location>
        <location evidence="1">Extracellular space</location>
    </subcellularLocation>
</comment>
<dbReference type="GO" id="GO:0004252">
    <property type="term" value="F:serine-type endopeptidase activity"/>
    <property type="evidence" value="ECO:0007669"/>
    <property type="project" value="UniProtKB-EC"/>
</dbReference>
<dbReference type="EC" id="3.4.21.1" evidence="9"/>
<dbReference type="GO" id="GO:0005576">
    <property type="term" value="C:extracellular region"/>
    <property type="evidence" value="ECO:0007669"/>
    <property type="project" value="UniProtKB-SubCell"/>
</dbReference>
<evidence type="ECO:0000313" key="12">
    <source>
        <dbReference type="EMBL" id="NXT21241.1"/>
    </source>
</evidence>
<feature type="non-terminal residue" evidence="12">
    <location>
        <position position="268"/>
    </location>
</feature>
<dbReference type="GO" id="GO:0007586">
    <property type="term" value="P:digestion"/>
    <property type="evidence" value="ECO:0007669"/>
    <property type="project" value="UniProtKB-KW"/>
</dbReference>
<evidence type="ECO:0000256" key="10">
    <source>
        <dbReference type="SAM" id="SignalP"/>
    </source>
</evidence>
<dbReference type="InterPro" id="IPR001254">
    <property type="entry name" value="Trypsin_dom"/>
</dbReference>
<dbReference type="EMBL" id="VZTO01009029">
    <property type="protein sequence ID" value="NXT21241.1"/>
    <property type="molecule type" value="Genomic_DNA"/>
</dbReference>
<comment type="caution">
    <text evidence="12">The sequence shown here is derived from an EMBL/GenBank/DDBJ whole genome shotgun (WGS) entry which is preliminary data.</text>
</comment>
<evidence type="ECO:0000256" key="7">
    <source>
        <dbReference type="ARBA" id="ARBA00023145"/>
    </source>
</evidence>
<keyword evidence="10" id="KW-0732">Signal</keyword>
<accession>A0A7L3AM17</accession>
<evidence type="ECO:0000256" key="9">
    <source>
        <dbReference type="ARBA" id="ARBA00044036"/>
    </source>
</evidence>
<evidence type="ECO:0000256" key="6">
    <source>
        <dbReference type="ARBA" id="ARBA00022825"/>
    </source>
</evidence>
<dbReference type="InterPro" id="IPR018114">
    <property type="entry name" value="TRYPSIN_HIS"/>
</dbReference>
<keyword evidence="4" id="KW-0222">Digestion</keyword>
<reference evidence="12 13" key="1">
    <citation type="submission" date="2019-09" db="EMBL/GenBank/DDBJ databases">
        <title>Bird 10,000 Genomes (B10K) Project - Family phase.</title>
        <authorList>
            <person name="Zhang G."/>
        </authorList>
    </citation>
    <scope>NUCLEOTIDE SEQUENCE [LARGE SCALE GENOMIC DNA]</scope>
    <source>
        <strain evidence="12">B10K-DU-003-42</strain>
        <tissue evidence="12">Mixed tissue sample</tissue>
    </source>
</reference>
<dbReference type="InterPro" id="IPR001314">
    <property type="entry name" value="Peptidase_S1A"/>
</dbReference>
<dbReference type="Pfam" id="PF00089">
    <property type="entry name" value="Trypsin"/>
    <property type="match status" value="2"/>
</dbReference>
<dbReference type="SUPFAM" id="SSF50494">
    <property type="entry name" value="Trypsin-like serine proteases"/>
    <property type="match status" value="1"/>
</dbReference>
<dbReference type="CDD" id="cd00190">
    <property type="entry name" value="Tryp_SPc"/>
    <property type="match status" value="1"/>
</dbReference>
<dbReference type="PANTHER" id="PTHR24250:SF65">
    <property type="entry name" value="CHYMOTRYPSINOGEN B"/>
    <property type="match status" value="1"/>
</dbReference>
<evidence type="ECO:0000259" key="11">
    <source>
        <dbReference type="PROSITE" id="PS50240"/>
    </source>
</evidence>
<keyword evidence="6" id="KW-0720">Serine protease</keyword>
<organism evidence="12 13">
    <name type="scientific">Syrrhaptes paradoxus</name>
    <name type="common">Pallas's sandgrouse</name>
    <dbReference type="NCBI Taxonomy" id="302527"/>
    <lineage>
        <taxon>Eukaryota</taxon>
        <taxon>Metazoa</taxon>
        <taxon>Chordata</taxon>
        <taxon>Craniata</taxon>
        <taxon>Vertebrata</taxon>
        <taxon>Euteleostomi</taxon>
        <taxon>Archelosauria</taxon>
        <taxon>Archosauria</taxon>
        <taxon>Dinosauria</taxon>
        <taxon>Saurischia</taxon>
        <taxon>Theropoda</taxon>
        <taxon>Coelurosauria</taxon>
        <taxon>Aves</taxon>
        <taxon>Neognathae</taxon>
        <taxon>Neoaves</taxon>
        <taxon>Columbimorphae</taxon>
        <taxon>Pterocliformes</taxon>
        <taxon>Pteroclidae</taxon>
        <taxon>Syrrhaptes</taxon>
    </lineage>
</organism>
<evidence type="ECO:0000256" key="2">
    <source>
        <dbReference type="ARBA" id="ARBA00022525"/>
    </source>
</evidence>
<dbReference type="PROSITE" id="PS50240">
    <property type="entry name" value="TRYPSIN_DOM"/>
    <property type="match status" value="1"/>
</dbReference>
<gene>
    <name evidence="12" type="primary">Ctrb1</name>
    <name evidence="12" type="ORF">SYRPAR_R12515</name>
</gene>
<dbReference type="InterPro" id="IPR009003">
    <property type="entry name" value="Peptidase_S1_PA"/>
</dbReference>
<keyword evidence="5" id="KW-0378">Hydrolase</keyword>
<dbReference type="Proteomes" id="UP000536260">
    <property type="component" value="Unassembled WGS sequence"/>
</dbReference>
<dbReference type="FunFam" id="2.40.10.10:FF:000181">
    <property type="entry name" value="Chymotrypsinogen A"/>
    <property type="match status" value="1"/>
</dbReference>
<proteinExistence type="predicted"/>
<evidence type="ECO:0000256" key="4">
    <source>
        <dbReference type="ARBA" id="ARBA00022757"/>
    </source>
</evidence>
<dbReference type="PANTHER" id="PTHR24250">
    <property type="entry name" value="CHYMOTRYPSIN-RELATED"/>
    <property type="match status" value="1"/>
</dbReference>
<keyword evidence="8" id="KW-1015">Disulfide bond</keyword>
<keyword evidence="13" id="KW-1185">Reference proteome</keyword>
<evidence type="ECO:0000256" key="8">
    <source>
        <dbReference type="ARBA" id="ARBA00023157"/>
    </source>
</evidence>
<sequence>AMALLWLLSCLALAGSARAALPSCGVPAITPVIRGYNRIVNGESAVPGSWPWQVSLQRNDNFHFCGGSLINENWVITAAHCQVRTTDTVVVGAYDQDSPSPDEQRLAIQKVFRNPKYGLLTNRNDITLIKLATPARLSATVSPVCLPQATDDFPGGMNCVTTGWGLTDPNGTTPSCPGPPPHSLPYPHCHPHPWPHPYPHPYPCAHPHPCPHLHPIPVPIPMLLLKDGAWTLVGIVSWGSSNCSPSRPAVYARVTELLSWINSVLAAN</sequence>
<feature type="chain" id="PRO_5029593163" description="chymotrypsin" evidence="10">
    <location>
        <begin position="20"/>
        <end position="268"/>
    </location>
</feature>
<evidence type="ECO:0000256" key="1">
    <source>
        <dbReference type="ARBA" id="ARBA00004239"/>
    </source>
</evidence>
<feature type="signal peptide" evidence="10">
    <location>
        <begin position="1"/>
        <end position="19"/>
    </location>
</feature>